<evidence type="ECO:0000256" key="9">
    <source>
        <dbReference type="ARBA" id="ARBA00023264"/>
    </source>
</evidence>
<evidence type="ECO:0000256" key="5">
    <source>
        <dbReference type="ARBA" id="ARBA00022989"/>
    </source>
</evidence>
<dbReference type="HAMAP" id="MF_01043">
    <property type="entry name" value="PlsY"/>
    <property type="match status" value="1"/>
</dbReference>
<dbReference type="PANTHER" id="PTHR30309">
    <property type="entry name" value="INNER MEMBRANE PROTEIN YGIH"/>
    <property type="match status" value="1"/>
</dbReference>
<evidence type="ECO:0000256" key="3">
    <source>
        <dbReference type="ARBA" id="ARBA00022679"/>
    </source>
</evidence>
<keyword evidence="4 10" id="KW-0812">Transmembrane</keyword>
<keyword evidence="3 10" id="KW-0808">Transferase</keyword>
<evidence type="ECO:0000256" key="2">
    <source>
        <dbReference type="ARBA" id="ARBA00022516"/>
    </source>
</evidence>
<keyword evidence="9 10" id="KW-1208">Phospholipid metabolism</keyword>
<keyword evidence="5 10" id="KW-1133">Transmembrane helix</keyword>
<accession>A0A1M4YC69</accession>
<evidence type="ECO:0000256" key="1">
    <source>
        <dbReference type="ARBA" id="ARBA00022475"/>
    </source>
</evidence>
<comment type="catalytic activity">
    <reaction evidence="10">
        <text>an acyl phosphate + sn-glycerol 3-phosphate = a 1-acyl-sn-glycero-3-phosphate + phosphate</text>
        <dbReference type="Rhea" id="RHEA:34075"/>
        <dbReference type="ChEBI" id="CHEBI:43474"/>
        <dbReference type="ChEBI" id="CHEBI:57597"/>
        <dbReference type="ChEBI" id="CHEBI:57970"/>
        <dbReference type="ChEBI" id="CHEBI:59918"/>
        <dbReference type="EC" id="2.3.1.275"/>
    </reaction>
</comment>
<comment type="pathway">
    <text evidence="10">Lipid metabolism; phospholipid metabolism.</text>
</comment>
<keyword evidence="2 10" id="KW-0444">Lipid biosynthesis</keyword>
<name>A0A1M4YC69_9FIRM</name>
<comment type="subunit">
    <text evidence="10">Probably interacts with PlsX.</text>
</comment>
<protein>
    <recommendedName>
        <fullName evidence="10">Glycerol-3-phosphate acyltransferase</fullName>
    </recommendedName>
    <alternativeName>
        <fullName evidence="10">Acyl-PO4 G3P acyltransferase</fullName>
    </alternativeName>
    <alternativeName>
        <fullName evidence="10">Acyl-phosphate--glycerol-3-phosphate acyltransferase</fullName>
    </alternativeName>
    <alternativeName>
        <fullName evidence="10">G3P acyltransferase</fullName>
        <shortName evidence="10">GPAT</shortName>
        <ecNumber evidence="10">2.3.1.275</ecNumber>
    </alternativeName>
    <alternativeName>
        <fullName evidence="10">Lysophosphatidic acid synthase</fullName>
        <shortName evidence="10">LPA synthase</shortName>
    </alternativeName>
</protein>
<dbReference type="NCBIfam" id="TIGR00023">
    <property type="entry name" value="glycerol-3-phosphate 1-O-acyltransferase PlsY"/>
    <property type="match status" value="1"/>
</dbReference>
<evidence type="ECO:0000313" key="12">
    <source>
        <dbReference type="Proteomes" id="UP000184148"/>
    </source>
</evidence>
<sequence length="200" mass="21526">MFTITTIFVIAGAYLIGSIPFGFLLARFWKGIDIRKYGSGNIGATNVWRTLGKGPGLLVLALDMLKGVTAVLLAKQLENTDITVLAAALAVMAGHSWPLWLGFKGGKIIATGAGAVLAIAPLPLLLAFLVWLTTVAWSRYVSLGSILGAVSLPLWMIIFHYNKATLIFSVLVAAFAVWKHSSNIKRLLNGTEFKIGRKKS</sequence>
<dbReference type="AlphaFoldDB" id="A0A1M4YC69"/>
<evidence type="ECO:0000256" key="7">
    <source>
        <dbReference type="ARBA" id="ARBA00023136"/>
    </source>
</evidence>
<dbReference type="UniPathway" id="UPA00085"/>
<reference evidence="12" key="1">
    <citation type="submission" date="2016-11" db="EMBL/GenBank/DDBJ databases">
        <authorList>
            <person name="Varghese N."/>
            <person name="Submissions S."/>
        </authorList>
    </citation>
    <scope>NUCLEOTIDE SEQUENCE [LARGE SCALE GENOMIC DNA]</scope>
    <source>
        <strain evidence="12">DSM 12395</strain>
    </source>
</reference>
<dbReference type="EC" id="2.3.1.275" evidence="10"/>
<keyword evidence="1 10" id="KW-1003">Cell membrane</keyword>
<comment type="subcellular location">
    <subcellularLocation>
        <location evidence="10">Cell membrane</location>
        <topology evidence="10">Multi-pass membrane protein</topology>
    </subcellularLocation>
</comment>
<feature type="transmembrane region" description="Helical" evidence="10">
    <location>
        <begin position="82"/>
        <end position="101"/>
    </location>
</feature>
<feature type="transmembrane region" description="Helical" evidence="10">
    <location>
        <begin position="6"/>
        <end position="26"/>
    </location>
</feature>
<keyword evidence="6 10" id="KW-0443">Lipid metabolism</keyword>
<dbReference type="PANTHER" id="PTHR30309:SF0">
    <property type="entry name" value="GLYCEROL-3-PHOSPHATE ACYLTRANSFERASE-RELATED"/>
    <property type="match status" value="1"/>
</dbReference>
<dbReference type="GO" id="GO:0005886">
    <property type="term" value="C:plasma membrane"/>
    <property type="evidence" value="ECO:0007669"/>
    <property type="project" value="UniProtKB-SubCell"/>
</dbReference>
<keyword evidence="11" id="KW-0012">Acyltransferase</keyword>
<feature type="transmembrane region" description="Helical" evidence="10">
    <location>
        <begin position="152"/>
        <end position="178"/>
    </location>
</feature>
<keyword evidence="12" id="KW-1185">Reference proteome</keyword>
<dbReference type="EMBL" id="FQUY01000010">
    <property type="protein sequence ID" value="SHF03330.1"/>
    <property type="molecule type" value="Genomic_DNA"/>
</dbReference>
<dbReference type="RefSeq" id="WP_073238557.1">
    <property type="nucleotide sequence ID" value="NZ_FQUY01000010.1"/>
</dbReference>
<proteinExistence type="inferred from homology"/>
<organism evidence="11 12">
    <name type="scientific">Desulforamulus putei DSM 12395</name>
    <dbReference type="NCBI Taxonomy" id="1121429"/>
    <lineage>
        <taxon>Bacteria</taxon>
        <taxon>Bacillati</taxon>
        <taxon>Bacillota</taxon>
        <taxon>Clostridia</taxon>
        <taxon>Eubacteriales</taxon>
        <taxon>Peptococcaceae</taxon>
        <taxon>Desulforamulus</taxon>
    </lineage>
</organism>
<comment type="similarity">
    <text evidence="10">Belongs to the PlsY family.</text>
</comment>
<dbReference type="GO" id="GO:0008654">
    <property type="term" value="P:phospholipid biosynthetic process"/>
    <property type="evidence" value="ECO:0007669"/>
    <property type="project" value="UniProtKB-UniRule"/>
</dbReference>
<dbReference type="SMART" id="SM01207">
    <property type="entry name" value="G3P_acyltransf"/>
    <property type="match status" value="1"/>
</dbReference>
<gene>
    <name evidence="10" type="primary">plsY</name>
    <name evidence="11" type="ORF">SAMN02745133_01675</name>
</gene>
<evidence type="ECO:0000256" key="4">
    <source>
        <dbReference type="ARBA" id="ARBA00022692"/>
    </source>
</evidence>
<dbReference type="GO" id="GO:0043772">
    <property type="term" value="F:acyl-phosphate glycerol-3-phosphate acyltransferase activity"/>
    <property type="evidence" value="ECO:0007669"/>
    <property type="project" value="UniProtKB-UniRule"/>
</dbReference>
<dbReference type="Proteomes" id="UP000184148">
    <property type="component" value="Unassembled WGS sequence"/>
</dbReference>
<feature type="transmembrane region" description="Helical" evidence="10">
    <location>
        <begin position="108"/>
        <end position="132"/>
    </location>
</feature>
<dbReference type="STRING" id="1121429.SAMN02745133_01675"/>
<keyword evidence="7 10" id="KW-0472">Membrane</keyword>
<evidence type="ECO:0000256" key="10">
    <source>
        <dbReference type="HAMAP-Rule" id="MF_01043"/>
    </source>
</evidence>
<evidence type="ECO:0000256" key="8">
    <source>
        <dbReference type="ARBA" id="ARBA00023209"/>
    </source>
</evidence>
<dbReference type="OrthoDB" id="9777124at2"/>
<evidence type="ECO:0000256" key="6">
    <source>
        <dbReference type="ARBA" id="ARBA00023098"/>
    </source>
</evidence>
<keyword evidence="8 10" id="KW-0594">Phospholipid biosynthesis</keyword>
<dbReference type="InterPro" id="IPR003811">
    <property type="entry name" value="G3P_acylTferase_PlsY"/>
</dbReference>
<dbReference type="Pfam" id="PF02660">
    <property type="entry name" value="G3P_acyltransf"/>
    <property type="match status" value="1"/>
</dbReference>
<evidence type="ECO:0000313" key="11">
    <source>
        <dbReference type="EMBL" id="SHF03330.1"/>
    </source>
</evidence>
<comment type="function">
    <text evidence="10">Catalyzes the transfer of an acyl group from acyl-phosphate (acyl-PO(4)) to glycerol-3-phosphate (G3P) to form lysophosphatidic acid (LPA). This enzyme utilizes acyl-phosphate as fatty acyl donor, but not acyl-CoA or acyl-ACP.</text>
</comment>